<evidence type="ECO:0000313" key="2">
    <source>
        <dbReference type="Proteomes" id="UP001152320"/>
    </source>
</evidence>
<dbReference type="InterPro" id="IPR050951">
    <property type="entry name" value="Retrovirus_Pol_polyprotein"/>
</dbReference>
<organism evidence="1 2">
    <name type="scientific">Holothuria leucospilota</name>
    <name type="common">Black long sea cucumber</name>
    <name type="synonym">Mertensiothuria leucospilota</name>
    <dbReference type="NCBI Taxonomy" id="206669"/>
    <lineage>
        <taxon>Eukaryota</taxon>
        <taxon>Metazoa</taxon>
        <taxon>Echinodermata</taxon>
        <taxon>Eleutherozoa</taxon>
        <taxon>Echinozoa</taxon>
        <taxon>Holothuroidea</taxon>
        <taxon>Aspidochirotacea</taxon>
        <taxon>Aspidochirotida</taxon>
        <taxon>Holothuriidae</taxon>
        <taxon>Holothuria</taxon>
    </lineage>
</organism>
<gene>
    <name evidence="1" type="ORF">HOLleu_39769</name>
</gene>
<dbReference type="AlphaFoldDB" id="A0A9Q0YGU8"/>
<name>A0A9Q0YGU8_HOLLE</name>
<dbReference type="PANTHER" id="PTHR37984">
    <property type="entry name" value="PROTEIN CBG26694"/>
    <property type="match status" value="1"/>
</dbReference>
<proteinExistence type="predicted"/>
<sequence>MLRSLTPDQMKAWDVYIPHFLFAYREVPSAATGFSPFELLYGRQVRGPLSILKSTWVAEDGDPRDIPMYLLKMRERMSEWMAEASDSQVNYQEGMKEHYDRNASNRVFEPGEKVLVFLPEGPAKLDCKWQGPYVIERRLDEVLFEIFYAREA</sequence>
<dbReference type="Gene3D" id="3.30.420.10">
    <property type="entry name" value="Ribonuclease H-like superfamily/Ribonuclease H"/>
    <property type="match status" value="1"/>
</dbReference>
<evidence type="ECO:0000313" key="1">
    <source>
        <dbReference type="EMBL" id="KAJ8020234.1"/>
    </source>
</evidence>
<dbReference type="GO" id="GO:0003676">
    <property type="term" value="F:nucleic acid binding"/>
    <property type="evidence" value="ECO:0007669"/>
    <property type="project" value="InterPro"/>
</dbReference>
<dbReference type="EMBL" id="JAIZAY010000022">
    <property type="protein sequence ID" value="KAJ8020234.1"/>
    <property type="molecule type" value="Genomic_DNA"/>
</dbReference>
<dbReference type="OrthoDB" id="10066265at2759"/>
<reference evidence="1" key="1">
    <citation type="submission" date="2021-10" db="EMBL/GenBank/DDBJ databases">
        <title>Tropical sea cucumber genome reveals ecological adaptation and Cuvierian tubules defense mechanism.</title>
        <authorList>
            <person name="Chen T."/>
        </authorList>
    </citation>
    <scope>NUCLEOTIDE SEQUENCE</scope>
    <source>
        <strain evidence="1">Nanhai2018</strain>
        <tissue evidence="1">Muscle</tissue>
    </source>
</reference>
<comment type="caution">
    <text evidence="1">The sequence shown here is derived from an EMBL/GenBank/DDBJ whole genome shotgun (WGS) entry which is preliminary data.</text>
</comment>
<keyword evidence="2" id="KW-1185">Reference proteome</keyword>
<protein>
    <submittedName>
        <fullName evidence="1">Uncharacterized protein</fullName>
    </submittedName>
</protein>
<dbReference type="InterPro" id="IPR036397">
    <property type="entry name" value="RNaseH_sf"/>
</dbReference>
<dbReference type="Proteomes" id="UP001152320">
    <property type="component" value="Chromosome 22"/>
</dbReference>
<accession>A0A9Q0YGU8</accession>
<dbReference type="PANTHER" id="PTHR37984:SF15">
    <property type="entry name" value="INTEGRASE CATALYTIC DOMAIN-CONTAINING PROTEIN"/>
    <property type="match status" value="1"/>
</dbReference>